<dbReference type="PANTHER" id="PTHR23028">
    <property type="entry name" value="ACETYLTRANSFERASE"/>
    <property type="match status" value="1"/>
</dbReference>
<reference evidence="4 5" key="1">
    <citation type="submission" date="2018-04" db="EMBL/GenBank/DDBJ databases">
        <title>Polynucleobacter sp. UH21B genome.</title>
        <authorList>
            <person name="Hahn M.W."/>
        </authorList>
    </citation>
    <scope>NUCLEOTIDE SEQUENCE [LARGE SCALE GENOMIC DNA]</scope>
    <source>
        <strain evidence="4 5">MWH-UH21B</strain>
    </source>
</reference>
<evidence type="ECO:0000313" key="5">
    <source>
        <dbReference type="Proteomes" id="UP000503312"/>
    </source>
</evidence>
<evidence type="ECO:0000256" key="1">
    <source>
        <dbReference type="SAM" id="Phobius"/>
    </source>
</evidence>
<keyword evidence="4" id="KW-0808">Transferase</keyword>
<keyword evidence="1" id="KW-0812">Transmembrane</keyword>
<feature type="transmembrane region" description="Helical" evidence="1">
    <location>
        <begin position="238"/>
        <end position="260"/>
    </location>
</feature>
<evidence type="ECO:0000259" key="3">
    <source>
        <dbReference type="Pfam" id="PF19040"/>
    </source>
</evidence>
<feature type="transmembrane region" description="Helical" evidence="1">
    <location>
        <begin position="295"/>
        <end position="315"/>
    </location>
</feature>
<keyword evidence="5" id="KW-1185">Reference proteome</keyword>
<dbReference type="GO" id="GO:0016020">
    <property type="term" value="C:membrane"/>
    <property type="evidence" value="ECO:0007669"/>
    <property type="project" value="TreeGrafter"/>
</dbReference>
<feature type="transmembrane region" description="Helical" evidence="1">
    <location>
        <begin position="175"/>
        <end position="196"/>
    </location>
</feature>
<organism evidence="4 5">
    <name type="scientific">Polynucleobacter tropicus</name>
    <dbReference type="NCBI Taxonomy" id="1743174"/>
    <lineage>
        <taxon>Bacteria</taxon>
        <taxon>Pseudomonadati</taxon>
        <taxon>Pseudomonadota</taxon>
        <taxon>Betaproteobacteria</taxon>
        <taxon>Burkholderiales</taxon>
        <taxon>Burkholderiaceae</taxon>
        <taxon>Polynucleobacter</taxon>
    </lineage>
</organism>
<feature type="transmembrane region" description="Helical" evidence="1">
    <location>
        <begin position="146"/>
        <end position="168"/>
    </location>
</feature>
<dbReference type="Pfam" id="PF19040">
    <property type="entry name" value="SGNH"/>
    <property type="match status" value="1"/>
</dbReference>
<accession>A0A6M9PYH5</accession>
<feature type="transmembrane region" description="Helical" evidence="1">
    <location>
        <begin position="44"/>
        <end position="65"/>
    </location>
</feature>
<name>A0A6M9PYH5_9BURK</name>
<dbReference type="EMBL" id="CP028942">
    <property type="protein sequence ID" value="QKM64027.1"/>
    <property type="molecule type" value="Genomic_DNA"/>
</dbReference>
<dbReference type="InterPro" id="IPR050879">
    <property type="entry name" value="Acyltransferase_3"/>
</dbReference>
<feature type="transmembrane region" description="Helical" evidence="1">
    <location>
        <begin position="364"/>
        <end position="382"/>
    </location>
</feature>
<evidence type="ECO:0000259" key="2">
    <source>
        <dbReference type="Pfam" id="PF01757"/>
    </source>
</evidence>
<feature type="transmembrane region" description="Helical" evidence="1">
    <location>
        <begin position="21"/>
        <end position="38"/>
    </location>
</feature>
<dbReference type="AlphaFoldDB" id="A0A6M9PYH5"/>
<feature type="domain" description="SGNH" evidence="3">
    <location>
        <begin position="429"/>
        <end position="556"/>
    </location>
</feature>
<keyword evidence="4" id="KW-0012">Acyltransferase</keyword>
<dbReference type="Pfam" id="PF01757">
    <property type="entry name" value="Acyl_transf_3"/>
    <property type="match status" value="1"/>
</dbReference>
<keyword evidence="1" id="KW-1133">Transmembrane helix</keyword>
<feature type="domain" description="Acyltransferase 3" evidence="2">
    <location>
        <begin position="20"/>
        <end position="350"/>
    </location>
</feature>
<dbReference type="GO" id="GO:0009103">
    <property type="term" value="P:lipopolysaccharide biosynthetic process"/>
    <property type="evidence" value="ECO:0007669"/>
    <property type="project" value="TreeGrafter"/>
</dbReference>
<gene>
    <name evidence="4" type="ORF">DCO17_01545</name>
</gene>
<dbReference type="InterPro" id="IPR043968">
    <property type="entry name" value="SGNH"/>
</dbReference>
<keyword evidence="1" id="KW-0472">Membrane</keyword>
<dbReference type="Proteomes" id="UP000503312">
    <property type="component" value="Chromosome"/>
</dbReference>
<feature type="transmembrane region" description="Helical" evidence="1">
    <location>
        <begin position="335"/>
        <end position="352"/>
    </location>
</feature>
<dbReference type="GO" id="GO:0016747">
    <property type="term" value="F:acyltransferase activity, transferring groups other than amino-acyl groups"/>
    <property type="evidence" value="ECO:0007669"/>
    <property type="project" value="InterPro"/>
</dbReference>
<dbReference type="InterPro" id="IPR002656">
    <property type="entry name" value="Acyl_transf_3_dom"/>
</dbReference>
<protein>
    <submittedName>
        <fullName evidence="4">Acyltransferase</fullName>
    </submittedName>
</protein>
<sequence length="724" mass="81990">MHIFLSAVSDPLLHPKYRSDIDGLRAIAVLSVLIFHAFPEWLSGGFVGVDVFFVISGYLISTIIFENIDQQRFSFKAFYIRRINRIFPALILVLIASYAFGWLNLLADDFAQLGKHIAGGAGFVSNLILWNESGYFDKAAEVKPLLHLWSLGIEEQFYIFWPLLMVWISRWPKRVLPIIILVAIASFALNVAMIGVDPVATFYSPFTRFWELLIGSLLAYAILYSPALAGISNGQRRFAAVASATSVLGLGLILFAIFALNQKSQFPGWWALLPTIGAALLIAAGPHAWCNRYILSLRVMVWVGLISFPLYLWHWPLLALARIQEGGNLSIENRTILVLVSIVLSWLTYRFIEKPIRFHAKFRTQKNVALIILMVIIGYLGYNCFDRKGIQFRHKFFIKQISTYTFDKVVEQRQRTCFLMDKGDDVTNFSKVCIHDDRPFKLVLWGDSHGGSIYPGFSELERDNDKVAVTQFTAAGCGGLLPTEEQGEFCRNANTLALKEILRIKPNLVVIYKAWHPWYFKLTVQTLQKLKQENIPVLVIGPTPRWGDDLPRVVYRYWRKHKELPPAYSFDGLAQNLISMQIDGLKGLRKEFQDQYLTLPNALEQANLKDGIESSQRALQELNQIKFGPYYSASAQICDESGCKIPMTVLDGDLKKLVLSNGGSYYSAYDLFCNEQGCLNRIPGVENALTTLDEDHITPAAARYLVRGMYPYFESITNAKLPAK</sequence>
<evidence type="ECO:0000313" key="4">
    <source>
        <dbReference type="EMBL" id="QKM64027.1"/>
    </source>
</evidence>
<dbReference type="KEGG" id="ptrp:DCO17_01545"/>
<feature type="transmembrane region" description="Helical" evidence="1">
    <location>
        <begin position="86"/>
        <end position="105"/>
    </location>
</feature>
<feature type="transmembrane region" description="Helical" evidence="1">
    <location>
        <begin position="208"/>
        <end position="231"/>
    </location>
</feature>
<proteinExistence type="predicted"/>
<dbReference type="PANTHER" id="PTHR23028:SF53">
    <property type="entry name" value="ACYL_TRANSF_3 DOMAIN-CONTAINING PROTEIN"/>
    <property type="match status" value="1"/>
</dbReference>
<feature type="transmembrane region" description="Helical" evidence="1">
    <location>
        <begin position="266"/>
        <end position="283"/>
    </location>
</feature>